<reference evidence="2 3" key="1">
    <citation type="submission" date="2018-05" db="EMBL/GenBank/DDBJ databases">
        <title>Genomic Encyclopedia of Type Strains, Phase IV (KMG-IV): sequencing the most valuable type-strain genomes for metagenomic binning, comparative biology and taxonomic classification.</title>
        <authorList>
            <person name="Goeker M."/>
        </authorList>
    </citation>
    <scope>NUCLEOTIDE SEQUENCE [LARGE SCALE GENOMIC DNA]</scope>
    <source>
        <strain evidence="2 3">DSM 25134</strain>
    </source>
</reference>
<gene>
    <name evidence="2" type="ORF">DFR38_11672</name>
</gene>
<sequence>MKRCVVGIRRSGESEPPPGKNKLTVWFSSMATMAAVLSEDNQSLLRPIRDKRPKSLTELAALTGRQVPNLSRTLRMMEGYGLVD</sequence>
<name>A0A318J906_9NEIS</name>
<proteinExistence type="predicted"/>
<dbReference type="AlphaFoldDB" id="A0A318J906"/>
<protein>
    <recommendedName>
        <fullName evidence="4">HTH marR-type domain-containing protein</fullName>
    </recommendedName>
</protein>
<dbReference type="EMBL" id="QJKC01000016">
    <property type="protein sequence ID" value="PXX42962.1"/>
    <property type="molecule type" value="Genomic_DNA"/>
</dbReference>
<comment type="caution">
    <text evidence="2">The sequence shown here is derived from an EMBL/GenBank/DDBJ whole genome shotgun (WGS) entry which is preliminary data.</text>
</comment>
<accession>A0A318J906</accession>
<keyword evidence="3" id="KW-1185">Reference proteome</keyword>
<dbReference type="Proteomes" id="UP000248395">
    <property type="component" value="Unassembled WGS sequence"/>
</dbReference>
<evidence type="ECO:0000313" key="2">
    <source>
        <dbReference type="EMBL" id="PXX42962.1"/>
    </source>
</evidence>
<organism evidence="2 3">
    <name type="scientific">Aquitalea magnusonii</name>
    <dbReference type="NCBI Taxonomy" id="332411"/>
    <lineage>
        <taxon>Bacteria</taxon>
        <taxon>Pseudomonadati</taxon>
        <taxon>Pseudomonadota</taxon>
        <taxon>Betaproteobacteria</taxon>
        <taxon>Neisseriales</taxon>
        <taxon>Chromobacteriaceae</taxon>
        <taxon>Aquitalea</taxon>
    </lineage>
</organism>
<dbReference type="Pfam" id="PF25212">
    <property type="entry name" value="HVO_A0114"/>
    <property type="match status" value="1"/>
</dbReference>
<dbReference type="SUPFAM" id="SSF46785">
    <property type="entry name" value="Winged helix' DNA-binding domain"/>
    <property type="match status" value="1"/>
</dbReference>
<dbReference type="InterPro" id="IPR036390">
    <property type="entry name" value="WH_DNA-bd_sf"/>
</dbReference>
<evidence type="ECO:0000313" key="3">
    <source>
        <dbReference type="Proteomes" id="UP000248395"/>
    </source>
</evidence>
<evidence type="ECO:0008006" key="4">
    <source>
        <dbReference type="Google" id="ProtNLM"/>
    </source>
</evidence>
<evidence type="ECO:0000256" key="1">
    <source>
        <dbReference type="SAM" id="MobiDB-lite"/>
    </source>
</evidence>
<feature type="region of interest" description="Disordered" evidence="1">
    <location>
        <begin position="1"/>
        <end position="20"/>
    </location>
</feature>